<keyword evidence="3" id="KW-1185">Reference proteome</keyword>
<dbReference type="PANTHER" id="PTHR17224">
    <property type="entry name" value="PEPTIDYL-TRNA HYDROLASE"/>
    <property type="match status" value="1"/>
</dbReference>
<dbReference type="Proteomes" id="UP001412067">
    <property type="component" value="Unassembled WGS sequence"/>
</dbReference>
<sequence length="254" mass="28418">MIAITSPPPYSFFSNHFQYSISNPKFSIRRPIPAKHRCRVLASVPDATEREKVEYTPWIVAGLGNPGNKYHGTRHNVGFEMVDCIARTEGIRLNTLQSKALLGIGSFGKVPIILVKPQTYMNFTGESIGPLAAYYQVPLRHILLIYDETSLPNGVLRLSRKGGHGHHNGVKSVIGHLDGRRDFPRLCIGVGNPPGQMDLRAFLLQKFSLEEREQVNLALKQGVEAVRTLVLKGFDASISRFNLVQKYKFHKVTD</sequence>
<evidence type="ECO:0000256" key="1">
    <source>
        <dbReference type="RuleBase" id="RU004320"/>
    </source>
</evidence>
<organism evidence="2 3">
    <name type="scientific">Platanthera guangdongensis</name>
    <dbReference type="NCBI Taxonomy" id="2320717"/>
    <lineage>
        <taxon>Eukaryota</taxon>
        <taxon>Viridiplantae</taxon>
        <taxon>Streptophyta</taxon>
        <taxon>Embryophyta</taxon>
        <taxon>Tracheophyta</taxon>
        <taxon>Spermatophyta</taxon>
        <taxon>Magnoliopsida</taxon>
        <taxon>Liliopsida</taxon>
        <taxon>Asparagales</taxon>
        <taxon>Orchidaceae</taxon>
        <taxon>Orchidoideae</taxon>
        <taxon>Orchideae</taxon>
        <taxon>Orchidinae</taxon>
        <taxon>Platanthera</taxon>
    </lineage>
</organism>
<comment type="similarity">
    <text evidence="1">Belongs to the PTH family.</text>
</comment>
<comment type="caution">
    <text evidence="2">The sequence shown here is derived from an EMBL/GenBank/DDBJ whole genome shotgun (WGS) entry which is preliminary data.</text>
</comment>
<dbReference type="InterPro" id="IPR036416">
    <property type="entry name" value="Pept_tRNA_hydro_sf"/>
</dbReference>
<dbReference type="HAMAP" id="MF_00083">
    <property type="entry name" value="Pept_tRNA_hydro_bact"/>
    <property type="match status" value="1"/>
</dbReference>
<name>A0ABR2LE68_9ASPA</name>
<dbReference type="InterPro" id="IPR018171">
    <property type="entry name" value="Pept_tRNA_hydro_CS"/>
</dbReference>
<proteinExistence type="inferred from homology"/>
<reference evidence="2 3" key="1">
    <citation type="journal article" date="2022" name="Nat. Plants">
        <title>Genomes of leafy and leafless Platanthera orchids illuminate the evolution of mycoheterotrophy.</title>
        <authorList>
            <person name="Li M.H."/>
            <person name="Liu K.W."/>
            <person name="Li Z."/>
            <person name="Lu H.C."/>
            <person name="Ye Q.L."/>
            <person name="Zhang D."/>
            <person name="Wang J.Y."/>
            <person name="Li Y.F."/>
            <person name="Zhong Z.M."/>
            <person name="Liu X."/>
            <person name="Yu X."/>
            <person name="Liu D.K."/>
            <person name="Tu X.D."/>
            <person name="Liu B."/>
            <person name="Hao Y."/>
            <person name="Liao X.Y."/>
            <person name="Jiang Y.T."/>
            <person name="Sun W.H."/>
            <person name="Chen J."/>
            <person name="Chen Y.Q."/>
            <person name="Ai Y."/>
            <person name="Zhai J.W."/>
            <person name="Wu S.S."/>
            <person name="Zhou Z."/>
            <person name="Hsiao Y.Y."/>
            <person name="Wu W.L."/>
            <person name="Chen Y.Y."/>
            <person name="Lin Y.F."/>
            <person name="Hsu J.L."/>
            <person name="Li C.Y."/>
            <person name="Wang Z.W."/>
            <person name="Zhao X."/>
            <person name="Zhong W.Y."/>
            <person name="Ma X.K."/>
            <person name="Ma L."/>
            <person name="Huang J."/>
            <person name="Chen G.Z."/>
            <person name="Huang M.Z."/>
            <person name="Huang L."/>
            <person name="Peng D.H."/>
            <person name="Luo Y.B."/>
            <person name="Zou S.Q."/>
            <person name="Chen S.P."/>
            <person name="Lan S."/>
            <person name="Tsai W.C."/>
            <person name="Van de Peer Y."/>
            <person name="Liu Z.J."/>
        </authorList>
    </citation>
    <scope>NUCLEOTIDE SEQUENCE [LARGE SCALE GENOMIC DNA]</scope>
    <source>
        <strain evidence="2">Lor288</strain>
    </source>
</reference>
<accession>A0ABR2LE68</accession>
<dbReference type="EMBL" id="JBBWWR010000020">
    <property type="protein sequence ID" value="KAK8939287.1"/>
    <property type="molecule type" value="Genomic_DNA"/>
</dbReference>
<evidence type="ECO:0000313" key="3">
    <source>
        <dbReference type="Proteomes" id="UP001412067"/>
    </source>
</evidence>
<evidence type="ECO:0000313" key="2">
    <source>
        <dbReference type="EMBL" id="KAK8939287.1"/>
    </source>
</evidence>
<dbReference type="Gene3D" id="3.40.50.1470">
    <property type="entry name" value="Peptidyl-tRNA hydrolase"/>
    <property type="match status" value="1"/>
</dbReference>
<dbReference type="PROSITE" id="PS01196">
    <property type="entry name" value="PEPT_TRNA_HYDROL_2"/>
    <property type="match status" value="1"/>
</dbReference>
<dbReference type="Pfam" id="PF01195">
    <property type="entry name" value="Pept_tRNA_hydro"/>
    <property type="match status" value="1"/>
</dbReference>
<dbReference type="InterPro" id="IPR001328">
    <property type="entry name" value="Pept_tRNA_hydro"/>
</dbReference>
<gene>
    <name evidence="2" type="ORF">KSP40_PGU000168</name>
</gene>
<dbReference type="PROSITE" id="PS01195">
    <property type="entry name" value="PEPT_TRNA_HYDROL_1"/>
    <property type="match status" value="1"/>
</dbReference>
<protein>
    <submittedName>
        <fullName evidence="2">Uncharacterized protein</fullName>
    </submittedName>
</protein>
<dbReference type="PANTHER" id="PTHR17224:SF3">
    <property type="entry name" value="CHLOROPLASTIC GROUP IIB INTRON SPLICING FACILITATOR CRS2-B, CHLOROPLASTIC"/>
    <property type="match status" value="1"/>
</dbReference>
<dbReference type="NCBIfam" id="TIGR00447">
    <property type="entry name" value="pth"/>
    <property type="match status" value="1"/>
</dbReference>
<dbReference type="SUPFAM" id="SSF53178">
    <property type="entry name" value="Peptidyl-tRNA hydrolase-like"/>
    <property type="match status" value="1"/>
</dbReference>